<dbReference type="PANTHER" id="PTHR35315:SF1">
    <property type="entry name" value="RAB6-INTERACTING GOLGIN"/>
    <property type="match status" value="1"/>
</dbReference>
<keyword evidence="8" id="KW-1185">Reference proteome</keyword>
<keyword evidence="3" id="KW-0690">Ribosome biogenesis</keyword>
<dbReference type="Proteomes" id="UP001491310">
    <property type="component" value="Unassembled WGS sequence"/>
</dbReference>
<comment type="caution">
    <text evidence="7">The sequence shown here is derived from an EMBL/GenBank/DDBJ whole genome shotgun (WGS) entry which is preliminary data.</text>
</comment>
<comment type="similarity">
    <text evidence="2">Belongs to the RRS1 family.</text>
</comment>
<keyword evidence="5" id="KW-0175">Coiled coil</keyword>
<name>A0ABR2YYL5_9CHLO</name>
<reference evidence="7 8" key="1">
    <citation type="journal article" date="2024" name="Nat. Commun.">
        <title>Phylogenomics reveals the evolutionary origins of lichenization in chlorophyte algae.</title>
        <authorList>
            <person name="Puginier C."/>
            <person name="Libourel C."/>
            <person name="Otte J."/>
            <person name="Skaloud P."/>
            <person name="Haon M."/>
            <person name="Grisel S."/>
            <person name="Petersen M."/>
            <person name="Berrin J.G."/>
            <person name="Delaux P.M."/>
            <person name="Dal Grande F."/>
            <person name="Keller J."/>
        </authorList>
    </citation>
    <scope>NUCLEOTIDE SEQUENCE [LARGE SCALE GENOMIC DNA]</scope>
    <source>
        <strain evidence="7 8">SAG 216-7</strain>
    </source>
</reference>
<feature type="compositionally biased region" description="Basic and acidic residues" evidence="6">
    <location>
        <begin position="221"/>
        <end position="230"/>
    </location>
</feature>
<feature type="compositionally biased region" description="Polar residues" evidence="6">
    <location>
        <begin position="231"/>
        <end position="241"/>
    </location>
</feature>
<feature type="compositionally biased region" description="Basic and acidic residues" evidence="6">
    <location>
        <begin position="324"/>
        <end position="335"/>
    </location>
</feature>
<evidence type="ECO:0000256" key="1">
    <source>
        <dbReference type="ARBA" id="ARBA00004123"/>
    </source>
</evidence>
<sequence>MLDVPEPVKVTAESLGVSQGQEYEGQIQYDLGNMMASDHGPIDQARFRADPDGACLEVATQMTQSLVARLFELPSEAALEGRIAHLPEPTTALPRAKPLPRPRAPTKWEQFAQRKGIVKKKRSKEVWDEESGEYRRRFGYKRAGDESEVPIIEASADDKIGEDPFSKLKQEMRERVKDQQKRQLQNIKASAKAVGSSAALPPTLKLAAALPAHGKGKPTKRKEMHDDIKQASRQAGVSTASMGKFDERLPGEKAGERVTSSKRQKYDPVSGKAGTELKKSAGLVDRIIREHADDILDSDKAVRRVEAERHSQLASARAQESDDEDKRPSRAGDKGKRSKGRGPVGGATGAAVVAEAAAGAGERAGMAAAVAAGAVAGVGAGEAAGAVVGAVAGEARGLIEGASGPMTPLSPALSALAQQEMEWANAGEKLAVLNFSEKVIEEKEKHLRECIANNYTRIKDVERELGGLQMQLKLSTGPKKSALMMIRKKIEMQNERVLAARDRQRAAKKVFEATEESLKAEEQVKERLCQELNLLVQQSAHAQLEKLEQLTERLERMNQSVGYSNDKEQQQEGENMPGNGSPAASPAHAAAARARHVPLAQPPRAGQATMPPAGAAGLRPPPSSGFRGFDT</sequence>
<feature type="region of interest" description="Disordered" evidence="6">
    <location>
        <begin position="210"/>
        <end position="273"/>
    </location>
</feature>
<feature type="compositionally biased region" description="Basic and acidic residues" evidence="6">
    <location>
        <begin position="244"/>
        <end position="256"/>
    </location>
</feature>
<dbReference type="InterPro" id="IPR007023">
    <property type="entry name" value="Ribosom_reg"/>
</dbReference>
<feature type="coiled-coil region" evidence="5">
    <location>
        <begin position="511"/>
        <end position="560"/>
    </location>
</feature>
<comment type="subcellular location">
    <subcellularLocation>
        <location evidence="1">Nucleus</location>
    </subcellularLocation>
</comment>
<gene>
    <name evidence="7" type="ORF">WJX75_008410</name>
</gene>
<evidence type="ECO:0000256" key="3">
    <source>
        <dbReference type="ARBA" id="ARBA00022517"/>
    </source>
</evidence>
<evidence type="ECO:0000313" key="8">
    <source>
        <dbReference type="Proteomes" id="UP001491310"/>
    </source>
</evidence>
<proteinExistence type="inferred from homology"/>
<dbReference type="PANTHER" id="PTHR35315">
    <property type="entry name" value="ACI13"/>
    <property type="match status" value="1"/>
</dbReference>
<evidence type="ECO:0000256" key="6">
    <source>
        <dbReference type="SAM" id="MobiDB-lite"/>
    </source>
</evidence>
<dbReference type="EMBL" id="JALJOT010000003">
    <property type="protein sequence ID" value="KAK9916893.1"/>
    <property type="molecule type" value="Genomic_DNA"/>
</dbReference>
<accession>A0ABR2YYL5</accession>
<evidence type="ECO:0000256" key="5">
    <source>
        <dbReference type="SAM" id="Coils"/>
    </source>
</evidence>
<feature type="region of interest" description="Disordered" evidence="6">
    <location>
        <begin position="306"/>
        <end position="347"/>
    </location>
</feature>
<evidence type="ECO:0008006" key="9">
    <source>
        <dbReference type="Google" id="ProtNLM"/>
    </source>
</evidence>
<evidence type="ECO:0000256" key="2">
    <source>
        <dbReference type="ARBA" id="ARBA00010077"/>
    </source>
</evidence>
<dbReference type="Pfam" id="PF04939">
    <property type="entry name" value="RRS1"/>
    <property type="match status" value="1"/>
</dbReference>
<evidence type="ECO:0000313" key="7">
    <source>
        <dbReference type="EMBL" id="KAK9916893.1"/>
    </source>
</evidence>
<keyword evidence="4" id="KW-0539">Nucleus</keyword>
<evidence type="ECO:0000256" key="4">
    <source>
        <dbReference type="ARBA" id="ARBA00023242"/>
    </source>
</evidence>
<feature type="region of interest" description="Disordered" evidence="6">
    <location>
        <begin position="562"/>
        <end position="631"/>
    </location>
</feature>
<organism evidence="7 8">
    <name type="scientific">Coccomyxa subellipsoidea</name>
    <dbReference type="NCBI Taxonomy" id="248742"/>
    <lineage>
        <taxon>Eukaryota</taxon>
        <taxon>Viridiplantae</taxon>
        <taxon>Chlorophyta</taxon>
        <taxon>core chlorophytes</taxon>
        <taxon>Trebouxiophyceae</taxon>
        <taxon>Trebouxiophyceae incertae sedis</taxon>
        <taxon>Coccomyxaceae</taxon>
        <taxon>Coccomyxa</taxon>
    </lineage>
</organism>
<feature type="compositionally biased region" description="Low complexity" evidence="6">
    <location>
        <begin position="581"/>
        <end position="592"/>
    </location>
</feature>
<protein>
    <recommendedName>
        <fullName evidence="9">Ribosome biogenesis regulatory protein</fullName>
    </recommendedName>
</protein>